<keyword evidence="1" id="KW-0812">Transmembrane</keyword>
<keyword evidence="1" id="KW-0472">Membrane</keyword>
<evidence type="ECO:0000313" key="2">
    <source>
        <dbReference type="EMBL" id="SUB75134.1"/>
    </source>
</evidence>
<evidence type="ECO:0000256" key="1">
    <source>
        <dbReference type="SAM" id="Phobius"/>
    </source>
</evidence>
<dbReference type="Proteomes" id="UP000254777">
    <property type="component" value="Unassembled WGS sequence"/>
</dbReference>
<feature type="transmembrane region" description="Helical" evidence="1">
    <location>
        <begin position="71"/>
        <end position="92"/>
    </location>
</feature>
<feature type="transmembrane region" description="Helical" evidence="1">
    <location>
        <begin position="273"/>
        <end position="295"/>
    </location>
</feature>
<feature type="transmembrane region" description="Helical" evidence="1">
    <location>
        <begin position="241"/>
        <end position="261"/>
    </location>
</feature>
<feature type="transmembrane region" description="Helical" evidence="1">
    <location>
        <begin position="37"/>
        <end position="59"/>
    </location>
</feature>
<dbReference type="EMBL" id="UGTH01000001">
    <property type="protein sequence ID" value="SUB75134.1"/>
    <property type="molecule type" value="Genomic_DNA"/>
</dbReference>
<dbReference type="GO" id="GO:0015501">
    <property type="term" value="F:glutamate:sodium symporter activity"/>
    <property type="evidence" value="ECO:0007669"/>
    <property type="project" value="InterPro"/>
</dbReference>
<gene>
    <name evidence="2" type="ORF">NCTC11088_00920</name>
</gene>
<keyword evidence="1" id="KW-1133">Transmembrane helix</keyword>
<feature type="transmembrane region" description="Helical" evidence="1">
    <location>
        <begin position="171"/>
        <end position="196"/>
    </location>
</feature>
<sequence length="452" mass="49361">MTSAMLGELLKSLGVLGFFLLMGFALRAKLKFLQKTFMPASVIGGFILLILGPIGLKVLPIPEDWITTWSLLPGILIVPVVTATPLGLKLGVKSKKELFNILPLLLIMLGVYYLQHIVGFVVNLIFNSGGNMYPTFGWELPIGYSGGHGTAGILGNMLQEMNLPYWETAQGVAITTATFGIVGGILIGMVVINWGARKGYTEILEKPSDIPENMALGYEKNVDLQQSLGRETTKPSSVDTISFHAAIIFLGCFFAYMLLGLAKKYEVPAFKSISVWAYGIIVMFVIWGIINKLNLGFLIDSNAKGKITGPFTEFAVIAAIASLPVKAVLDYIVPILILCILGYIFTTFYLLIMCKKYLSEYWLEHMVATFGMSTGVFLTGLLLLRVCDPEYKSPVIGNYSISFSIMSAVTFAIMPLILNIILTKGTMYALILTSGITIISTIGAIIVRKLIK</sequence>
<feature type="transmembrane region" description="Helical" evidence="1">
    <location>
        <begin position="307"/>
        <end position="325"/>
    </location>
</feature>
<protein>
    <submittedName>
        <fullName evidence="2">Sodium/glutamate symporter</fullName>
    </submittedName>
</protein>
<feature type="transmembrane region" description="Helical" evidence="1">
    <location>
        <begin position="12"/>
        <end position="30"/>
    </location>
</feature>
<proteinExistence type="predicted"/>
<accession>A0A379DAZ8</accession>
<dbReference type="InterPro" id="IPR004445">
    <property type="entry name" value="GltS"/>
</dbReference>
<evidence type="ECO:0000313" key="3">
    <source>
        <dbReference type="Proteomes" id="UP000254777"/>
    </source>
</evidence>
<dbReference type="Pfam" id="PF03616">
    <property type="entry name" value="Glt_symporter"/>
    <property type="match status" value="1"/>
</dbReference>
<dbReference type="AlphaFoldDB" id="A0A379DAZ8"/>
<dbReference type="PANTHER" id="PTHR36178:SF1">
    <property type="entry name" value="SODIUM_GLUTAMATE SYMPORTER"/>
    <property type="match status" value="1"/>
</dbReference>
<feature type="transmembrane region" description="Helical" evidence="1">
    <location>
        <begin position="366"/>
        <end position="384"/>
    </location>
</feature>
<dbReference type="PANTHER" id="PTHR36178">
    <property type="entry name" value="SLR0625 PROTEIN"/>
    <property type="match status" value="1"/>
</dbReference>
<reference evidence="2 3" key="1">
    <citation type="submission" date="2018-06" db="EMBL/GenBank/DDBJ databases">
        <authorList>
            <consortium name="Pathogen Informatics"/>
            <person name="Doyle S."/>
        </authorList>
    </citation>
    <scope>NUCLEOTIDE SEQUENCE [LARGE SCALE GENOMIC DNA]</scope>
    <source>
        <strain evidence="2 3">NCTC11088</strain>
    </source>
</reference>
<feature type="transmembrane region" description="Helical" evidence="1">
    <location>
        <begin position="428"/>
        <end position="447"/>
    </location>
</feature>
<organism evidence="2 3">
    <name type="scientific">Peptoniphilus indolicus</name>
    <dbReference type="NCBI Taxonomy" id="33030"/>
    <lineage>
        <taxon>Bacteria</taxon>
        <taxon>Bacillati</taxon>
        <taxon>Bacillota</taxon>
        <taxon>Tissierellia</taxon>
        <taxon>Tissierellales</taxon>
        <taxon>Peptoniphilaceae</taxon>
        <taxon>Peptoniphilus</taxon>
    </lineage>
</organism>
<feature type="transmembrane region" description="Helical" evidence="1">
    <location>
        <begin position="396"/>
        <end position="421"/>
    </location>
</feature>
<feature type="transmembrane region" description="Helical" evidence="1">
    <location>
        <begin position="331"/>
        <end position="354"/>
    </location>
</feature>
<dbReference type="GO" id="GO:0016020">
    <property type="term" value="C:membrane"/>
    <property type="evidence" value="ECO:0007669"/>
    <property type="project" value="InterPro"/>
</dbReference>
<feature type="transmembrane region" description="Helical" evidence="1">
    <location>
        <begin position="104"/>
        <end position="126"/>
    </location>
</feature>
<dbReference type="RefSeq" id="WP_115312057.1">
    <property type="nucleotide sequence ID" value="NZ_UGTH01000001.1"/>
</dbReference>
<dbReference type="GO" id="GO:0015813">
    <property type="term" value="P:L-glutamate transmembrane transport"/>
    <property type="evidence" value="ECO:0007669"/>
    <property type="project" value="InterPro"/>
</dbReference>
<name>A0A379DAZ8_9FIRM</name>